<protein>
    <submittedName>
        <fullName evidence="3">NADPH:quinone reductase</fullName>
    </submittedName>
</protein>
<evidence type="ECO:0000259" key="2">
    <source>
        <dbReference type="SMART" id="SM00829"/>
    </source>
</evidence>
<dbReference type="Pfam" id="PF08240">
    <property type="entry name" value="ADH_N"/>
    <property type="match status" value="1"/>
</dbReference>
<dbReference type="InterPro" id="IPR013154">
    <property type="entry name" value="ADH-like_N"/>
</dbReference>
<keyword evidence="4" id="KW-1185">Reference proteome</keyword>
<dbReference type="SUPFAM" id="SSF51735">
    <property type="entry name" value="NAD(P)-binding Rossmann-fold domains"/>
    <property type="match status" value="1"/>
</dbReference>
<dbReference type="RefSeq" id="WP_091173197.1">
    <property type="nucleotide sequence ID" value="NZ_FNCG01000016.1"/>
</dbReference>
<evidence type="ECO:0000313" key="3">
    <source>
        <dbReference type="EMBL" id="SDI09644.1"/>
    </source>
</evidence>
<dbReference type="GO" id="GO:0008270">
    <property type="term" value="F:zinc ion binding"/>
    <property type="evidence" value="ECO:0007669"/>
    <property type="project" value="InterPro"/>
</dbReference>
<evidence type="ECO:0000256" key="1">
    <source>
        <dbReference type="ARBA" id="ARBA00023002"/>
    </source>
</evidence>
<sequence length="314" mass="33100">MKAIILKDFGGVENLVPAEIPVPTIATDEVLVKLKAISINPVDVKTRSGKGVAGLIKDESPIILGWDISGEITEVGADVTGFKPGDEVFAMIDFPKTGKAYAEYVKAKANELALKPAGVSHEEAAAATLAALTAWQAFHTNAPVKPGDRVLIHAASGGVGHYAVQIAKHLGAYVIATSSAANRDFVLGLGADEHIDYKAQPFETATGNIDFVLDTIGGEYIDRSLQVMKKGGTIISIVSGMNETVTPKANALGINGHNTRVKPNAENMATIAGLLQKGIIKSHVSKVFPFEQMADAHLQLESGRTVGKVVLVFQ</sequence>
<feature type="domain" description="Enoyl reductase (ER)" evidence="2">
    <location>
        <begin position="10"/>
        <end position="311"/>
    </location>
</feature>
<reference evidence="4" key="1">
    <citation type="submission" date="2016-10" db="EMBL/GenBank/DDBJ databases">
        <authorList>
            <person name="Varghese N."/>
            <person name="Submissions S."/>
        </authorList>
    </citation>
    <scope>NUCLEOTIDE SEQUENCE [LARGE SCALE GENOMIC DNA]</scope>
    <source>
        <strain evidence="4">Gh-67</strain>
    </source>
</reference>
<dbReference type="PANTHER" id="PTHR11695">
    <property type="entry name" value="ALCOHOL DEHYDROGENASE RELATED"/>
    <property type="match status" value="1"/>
</dbReference>
<dbReference type="STRING" id="551996.SAMN05192573_11618"/>
<dbReference type="InterPro" id="IPR050700">
    <property type="entry name" value="YIM1/Zinc_Alcohol_DH_Fams"/>
</dbReference>
<dbReference type="EMBL" id="FNCG01000016">
    <property type="protein sequence ID" value="SDI09644.1"/>
    <property type="molecule type" value="Genomic_DNA"/>
</dbReference>
<dbReference type="InterPro" id="IPR020843">
    <property type="entry name" value="ER"/>
</dbReference>
<dbReference type="PANTHER" id="PTHR11695:SF294">
    <property type="entry name" value="RETICULON-4-INTERACTING PROTEIN 1, MITOCHONDRIAL"/>
    <property type="match status" value="1"/>
</dbReference>
<dbReference type="InterPro" id="IPR002364">
    <property type="entry name" value="Quin_OxRdtase/zeta-crystal_CS"/>
</dbReference>
<dbReference type="SUPFAM" id="SSF50129">
    <property type="entry name" value="GroES-like"/>
    <property type="match status" value="1"/>
</dbReference>
<evidence type="ECO:0000313" key="4">
    <source>
        <dbReference type="Proteomes" id="UP000199705"/>
    </source>
</evidence>
<dbReference type="Pfam" id="PF13602">
    <property type="entry name" value="ADH_zinc_N_2"/>
    <property type="match status" value="1"/>
</dbReference>
<name>A0A1G8HSP5_9SPHI</name>
<dbReference type="Gene3D" id="3.40.50.720">
    <property type="entry name" value="NAD(P)-binding Rossmann-like Domain"/>
    <property type="match status" value="1"/>
</dbReference>
<organism evidence="3 4">
    <name type="scientific">Mucilaginibacter gossypii</name>
    <dbReference type="NCBI Taxonomy" id="551996"/>
    <lineage>
        <taxon>Bacteria</taxon>
        <taxon>Pseudomonadati</taxon>
        <taxon>Bacteroidota</taxon>
        <taxon>Sphingobacteriia</taxon>
        <taxon>Sphingobacteriales</taxon>
        <taxon>Sphingobacteriaceae</taxon>
        <taxon>Mucilaginibacter</taxon>
    </lineage>
</organism>
<dbReference type="InterPro" id="IPR011032">
    <property type="entry name" value="GroES-like_sf"/>
</dbReference>
<dbReference type="CDD" id="cd05289">
    <property type="entry name" value="MDR_like_2"/>
    <property type="match status" value="1"/>
</dbReference>
<dbReference type="GO" id="GO:0016491">
    <property type="term" value="F:oxidoreductase activity"/>
    <property type="evidence" value="ECO:0007669"/>
    <property type="project" value="UniProtKB-KW"/>
</dbReference>
<dbReference type="Gene3D" id="3.90.180.10">
    <property type="entry name" value="Medium-chain alcohol dehydrogenases, catalytic domain"/>
    <property type="match status" value="1"/>
</dbReference>
<dbReference type="SMART" id="SM00829">
    <property type="entry name" value="PKS_ER"/>
    <property type="match status" value="1"/>
</dbReference>
<accession>A0A1G8HSP5</accession>
<dbReference type="InterPro" id="IPR036291">
    <property type="entry name" value="NAD(P)-bd_dom_sf"/>
</dbReference>
<keyword evidence="1" id="KW-0560">Oxidoreductase</keyword>
<proteinExistence type="predicted"/>
<dbReference type="Proteomes" id="UP000199705">
    <property type="component" value="Unassembled WGS sequence"/>
</dbReference>
<dbReference type="PROSITE" id="PS01162">
    <property type="entry name" value="QOR_ZETA_CRYSTAL"/>
    <property type="match status" value="1"/>
</dbReference>
<gene>
    <name evidence="3" type="ORF">SAMN05192573_11618</name>
</gene>
<dbReference type="AlphaFoldDB" id="A0A1G8HSP5"/>